<name>A0A4R5VDH0_9RHOB</name>
<dbReference type="PANTHER" id="PTHR47396">
    <property type="entry name" value="TYPE I RESTRICTION ENZYME ECOKI R PROTEIN"/>
    <property type="match status" value="1"/>
</dbReference>
<dbReference type="EMBL" id="SMUV01000057">
    <property type="protein sequence ID" value="TDK50355.1"/>
    <property type="molecule type" value="Genomic_DNA"/>
</dbReference>
<dbReference type="CDD" id="cd18032">
    <property type="entry name" value="DEXHc_RE_I_III_res"/>
    <property type="match status" value="1"/>
</dbReference>
<dbReference type="InterPro" id="IPR025285">
    <property type="entry name" value="DUF4145"/>
</dbReference>
<keyword evidence="1" id="KW-0175">Coiled coil</keyword>
<accession>A0A4R5VDH0</accession>
<dbReference type="AlphaFoldDB" id="A0A4R5VDH0"/>
<dbReference type="InterPro" id="IPR014001">
    <property type="entry name" value="Helicase_ATP-bd"/>
</dbReference>
<dbReference type="Proteomes" id="UP000295301">
    <property type="component" value="Unassembled WGS sequence"/>
</dbReference>
<dbReference type="SMART" id="SM00487">
    <property type="entry name" value="DEXDc"/>
    <property type="match status" value="1"/>
</dbReference>
<dbReference type="PANTHER" id="PTHR47396:SF1">
    <property type="entry name" value="ATP-DEPENDENT HELICASE IRC3-RELATED"/>
    <property type="match status" value="1"/>
</dbReference>
<comment type="caution">
    <text evidence="3">The sequence shown here is derived from an EMBL/GenBank/DDBJ whole genome shotgun (WGS) entry which is preliminary data.</text>
</comment>
<dbReference type="GO" id="GO:0005524">
    <property type="term" value="F:ATP binding"/>
    <property type="evidence" value="ECO:0007669"/>
    <property type="project" value="UniProtKB-KW"/>
</dbReference>
<dbReference type="Gene3D" id="3.90.1570.30">
    <property type="match status" value="1"/>
</dbReference>
<evidence type="ECO:0000259" key="2">
    <source>
        <dbReference type="PROSITE" id="PS51192"/>
    </source>
</evidence>
<dbReference type="PROSITE" id="PS51192">
    <property type="entry name" value="HELICASE_ATP_BIND_1"/>
    <property type="match status" value="1"/>
</dbReference>
<protein>
    <submittedName>
        <fullName evidence="3">DUF4145 domain-containing protein</fullName>
    </submittedName>
</protein>
<evidence type="ECO:0000313" key="3">
    <source>
        <dbReference type="EMBL" id="TDK50355.1"/>
    </source>
</evidence>
<dbReference type="OrthoDB" id="9803459at2"/>
<evidence type="ECO:0000256" key="1">
    <source>
        <dbReference type="SAM" id="Coils"/>
    </source>
</evidence>
<feature type="coiled-coil region" evidence="1">
    <location>
        <begin position="155"/>
        <end position="203"/>
    </location>
</feature>
<dbReference type="Pfam" id="PF00271">
    <property type="entry name" value="Helicase_C"/>
    <property type="match status" value="1"/>
</dbReference>
<dbReference type="InterPro" id="IPR006935">
    <property type="entry name" value="Helicase/UvrB_N"/>
</dbReference>
<keyword evidence="4" id="KW-1185">Reference proteome</keyword>
<organism evidence="3 4">
    <name type="scientific">Antarcticimicrobium luteum</name>
    <dbReference type="NCBI Taxonomy" id="2547397"/>
    <lineage>
        <taxon>Bacteria</taxon>
        <taxon>Pseudomonadati</taxon>
        <taxon>Pseudomonadota</taxon>
        <taxon>Alphaproteobacteria</taxon>
        <taxon>Rhodobacterales</taxon>
        <taxon>Paracoccaceae</taxon>
        <taxon>Antarcticimicrobium</taxon>
    </lineage>
</organism>
<dbReference type="RefSeq" id="WP_133359008.1">
    <property type="nucleotide sequence ID" value="NZ_SMUV01000057.1"/>
</dbReference>
<dbReference type="GO" id="GO:0009307">
    <property type="term" value="P:DNA restriction-modification system"/>
    <property type="evidence" value="ECO:0007669"/>
    <property type="project" value="UniProtKB-KW"/>
</dbReference>
<dbReference type="GO" id="GO:0009035">
    <property type="term" value="F:type I site-specific deoxyribonuclease activity"/>
    <property type="evidence" value="ECO:0007669"/>
    <property type="project" value="UniProtKB-EC"/>
</dbReference>
<dbReference type="Gene3D" id="3.40.50.300">
    <property type="entry name" value="P-loop containing nucleotide triphosphate hydrolases"/>
    <property type="match status" value="2"/>
</dbReference>
<dbReference type="CDD" id="cd18799">
    <property type="entry name" value="SF2_C_EcoAI-like"/>
    <property type="match status" value="1"/>
</dbReference>
<dbReference type="GO" id="GO:0005829">
    <property type="term" value="C:cytosol"/>
    <property type="evidence" value="ECO:0007669"/>
    <property type="project" value="TreeGrafter"/>
</dbReference>
<dbReference type="Pfam" id="PF04851">
    <property type="entry name" value="ResIII"/>
    <property type="match status" value="1"/>
</dbReference>
<feature type="domain" description="Helicase ATP-binding" evidence="2">
    <location>
        <begin position="372"/>
        <end position="535"/>
    </location>
</feature>
<dbReference type="Pfam" id="PF13643">
    <property type="entry name" value="DUF4145"/>
    <property type="match status" value="1"/>
</dbReference>
<dbReference type="InterPro" id="IPR001650">
    <property type="entry name" value="Helicase_C-like"/>
</dbReference>
<dbReference type="InterPro" id="IPR013670">
    <property type="entry name" value="EcoEI_R_C_dom"/>
</dbReference>
<dbReference type="InterPro" id="IPR050742">
    <property type="entry name" value="Helicase_Restrict-Modif_Enz"/>
</dbReference>
<dbReference type="GO" id="GO:0003677">
    <property type="term" value="F:DNA binding"/>
    <property type="evidence" value="ECO:0007669"/>
    <property type="project" value="UniProtKB-KW"/>
</dbReference>
<sequence>MTQFAFLVPDFPDLGQHAQKAEKLALSDPRGACFWARLTLETALKSLYRRDPALRHPYERTLAALIAEPSLEALTGPAIVTKARYIKDQGNRAAHDSGKPLSPQDAAATVRELFHVCYWIARTYATGAKPDPALRFDIGKLEKSLTISASTVAQIQKIEGEVKAATKRADEAEEARQSSEAGRIALEAELAQLRAEVAEARRANQSVPDPHDYDEATTRDAFIDLLLHEAGWPLDQPRDREFPVQGMPNQSGEGFVDYVLWGADGKPLGLVEAKRSEKEPRTGQQQAKLYADCLERMYGQRPVIFATNGYEHWIWDDQRYPPRQVSGFLKRDELELLHQRRGNRKPLADVAVDDSIAGRFYQQRAIRRVGESFEKDRQRKALLVMATGSGKTRTVIALIDQLMRANYVKRVLFLADRVALVKQAHGAFKTHLPATPSANLLQRHDPARNDHSGARVMLSTYPTMMGLIDEVKGGEKRFGPGHFDLIVIDEAHRSVYRKYRAIFEYFDSFLIGLTATPKDEIDHDTYSLFNLERGVPTDAYDLEDAVQDGYLVPPRSISVPLRFQRDGIAYDQLSEEEKDEWDALEWDEDGTVPDRVESNDLNKWLFNKDTVDKVLEHLMRNGIKVAGGDRLGKTIIFAKNSKHAQFIVERFDANYPHLAGTFARLIDYSVSYTQTLIDEFSEAEKAPHIAVSVDMMDTGIDVPEVVNLVFFKIVRSKTKFWQMVGRGTRLCPDLFSPGEDKEEFLIFDFCQNLEFFRENPDVLEAAGTRPIGERLFATRVDLIGDLQEQPDDHTDLLDTLKSRLRDEVMGMSVDNFMVRDKRRAVELFQDEKSWTKLDLDARMTLSDDIAGLPSAYVDDPLPAKQFDLLILNAQLLLLRGEAGFATLQRRLITFASALEALSNIPTVAKQMPLILDMQTDPFWADTTVEILEDIRRRLRSLADLIQPSERKIVITNFEDEIGEGETVDLPEVGSGVDKARFKMKVRRFIETHTNHIALQKIHRGEPVTRLDLEEIETMLIEQGVADSTVLQEIEREQPLGRFLRGLVGLERSAAKQAFSSFVTSNRLNADQTEFIDMIIDHLSEGGIIEPARFYESPFSDIDDLGIEGVFNKDQASDIIRIVRAINETADAA</sequence>
<evidence type="ECO:0000313" key="4">
    <source>
        <dbReference type="Proteomes" id="UP000295301"/>
    </source>
</evidence>
<gene>
    <name evidence="3" type="ORF">E1832_06940</name>
</gene>
<dbReference type="SUPFAM" id="SSF52540">
    <property type="entry name" value="P-loop containing nucleoside triphosphate hydrolases"/>
    <property type="match status" value="2"/>
</dbReference>
<dbReference type="Pfam" id="PF08463">
    <property type="entry name" value="EcoEI_R_C"/>
    <property type="match status" value="1"/>
</dbReference>
<proteinExistence type="predicted"/>
<reference evidence="3 4" key="1">
    <citation type="submission" date="2019-03" db="EMBL/GenBank/DDBJ databases">
        <title>Ruegeria lutea sp. nov., a novel strain, isolated from marine sediment, the Masan Bay, South Korea.</title>
        <authorList>
            <person name="Kim J."/>
            <person name="Kim D.-Y."/>
            <person name="Lee S.-S."/>
        </authorList>
    </citation>
    <scope>NUCLEOTIDE SEQUENCE [LARGE SCALE GENOMIC DNA]</scope>
    <source>
        <strain evidence="3 4">318-1</strain>
    </source>
</reference>
<dbReference type="InterPro" id="IPR027417">
    <property type="entry name" value="P-loop_NTPase"/>
</dbReference>